<sequence>MSIVTSPKMAGAWADEGQLVRPVAEGEEISDLVPVHVGQVIGDGFEDA</sequence>
<name>A0ABU8IY64_9BURK</name>
<protein>
    <submittedName>
        <fullName evidence="1">Uncharacterized protein</fullName>
    </submittedName>
</protein>
<dbReference type="EMBL" id="JACFYJ010000050">
    <property type="protein sequence ID" value="MEI6000439.1"/>
    <property type="molecule type" value="Genomic_DNA"/>
</dbReference>
<evidence type="ECO:0000313" key="1">
    <source>
        <dbReference type="EMBL" id="MEI6000439.1"/>
    </source>
</evidence>
<accession>A0ABU8IY64</accession>
<keyword evidence="2" id="KW-1185">Reference proteome</keyword>
<reference evidence="1 2" key="1">
    <citation type="journal article" date="2022" name="Arch. Microbiol.">
        <title>Paraburkholderia bengalensis sp. nov. isolated from roots of Oryza sativa, IR64.</title>
        <authorList>
            <person name="Nag P."/>
            <person name="Mondal N."/>
            <person name="Sarkar J."/>
            <person name="Das S."/>
        </authorList>
    </citation>
    <scope>NUCLEOTIDE SEQUENCE [LARGE SCALE GENOMIC DNA]</scope>
    <source>
        <strain evidence="1 2">IR64_4_BI</strain>
    </source>
</reference>
<evidence type="ECO:0000313" key="2">
    <source>
        <dbReference type="Proteomes" id="UP001386437"/>
    </source>
</evidence>
<dbReference type="RefSeq" id="WP_336600370.1">
    <property type="nucleotide sequence ID" value="NZ_JACFYJ010000050.1"/>
</dbReference>
<organism evidence="1 2">
    <name type="scientific">Paraburkholderia bengalensis</name>
    <dbReference type="NCBI Taxonomy" id="2747562"/>
    <lineage>
        <taxon>Bacteria</taxon>
        <taxon>Pseudomonadati</taxon>
        <taxon>Pseudomonadota</taxon>
        <taxon>Betaproteobacteria</taxon>
        <taxon>Burkholderiales</taxon>
        <taxon>Burkholderiaceae</taxon>
        <taxon>Paraburkholderia</taxon>
    </lineage>
</organism>
<dbReference type="Proteomes" id="UP001386437">
    <property type="component" value="Unassembled WGS sequence"/>
</dbReference>
<gene>
    <name evidence="1" type="ORF">H3V53_25560</name>
</gene>
<comment type="caution">
    <text evidence="1">The sequence shown here is derived from an EMBL/GenBank/DDBJ whole genome shotgun (WGS) entry which is preliminary data.</text>
</comment>
<proteinExistence type="predicted"/>